<gene>
    <name evidence="1" type="ORF">AB4876_18890</name>
</gene>
<accession>A0ABV3UCN6</accession>
<name>A0ABV3UCN6_9GAMM</name>
<proteinExistence type="predicted"/>
<evidence type="ECO:0000313" key="2">
    <source>
        <dbReference type="Proteomes" id="UP001557485"/>
    </source>
</evidence>
<sequence>MKPAQVNGTTEWIITIEGRPATRCALNVAPSFLSDIKTIEGDPAAPGYFAYTVCLLQGIPAVVAHGPGVKQTDLPPIHWRKDMRMITPSNRQLHN</sequence>
<evidence type="ECO:0000313" key="1">
    <source>
        <dbReference type="EMBL" id="MEX1670976.1"/>
    </source>
</evidence>
<dbReference type="EMBL" id="JBFRYA010000029">
    <property type="protein sequence ID" value="MEX1670976.1"/>
    <property type="molecule type" value="Genomic_DNA"/>
</dbReference>
<protein>
    <submittedName>
        <fullName evidence="1">Uncharacterized protein</fullName>
    </submittedName>
</protein>
<reference evidence="1 2" key="1">
    <citation type="journal article" date="2011" name="Int. J. Syst. Evol. Microbiol.">
        <title>Zhongshania antarctica gen. nov., sp. nov. and Zhongshania guokunii sp. nov., gammaproteobacteria respectively isolated from coastal attached (fast) ice and surface seawater of the Antarctic.</title>
        <authorList>
            <person name="Li H.J."/>
            <person name="Zhang X.Y."/>
            <person name="Chen C.X."/>
            <person name="Zhang Y.J."/>
            <person name="Gao Z.M."/>
            <person name="Yu Y."/>
            <person name="Chen X.L."/>
            <person name="Chen B."/>
            <person name="Zhang Y.Z."/>
        </authorList>
    </citation>
    <scope>NUCLEOTIDE SEQUENCE [LARGE SCALE GENOMIC DNA]</scope>
    <source>
        <strain evidence="1 2">ZS6-22T</strain>
    </source>
</reference>
<organism evidence="1 2">
    <name type="scientific">Zhongshania guokunii</name>
    <dbReference type="NCBI Taxonomy" id="641783"/>
    <lineage>
        <taxon>Bacteria</taxon>
        <taxon>Pseudomonadati</taxon>
        <taxon>Pseudomonadota</taxon>
        <taxon>Gammaproteobacteria</taxon>
        <taxon>Cellvibrionales</taxon>
        <taxon>Spongiibacteraceae</taxon>
        <taxon>Zhongshania</taxon>
    </lineage>
</organism>
<dbReference type="RefSeq" id="WP_368383243.1">
    <property type="nucleotide sequence ID" value="NZ_JBFRYA010000029.1"/>
</dbReference>
<dbReference type="Proteomes" id="UP001557485">
    <property type="component" value="Unassembled WGS sequence"/>
</dbReference>
<comment type="caution">
    <text evidence="1">The sequence shown here is derived from an EMBL/GenBank/DDBJ whole genome shotgun (WGS) entry which is preliminary data.</text>
</comment>
<keyword evidence="2" id="KW-1185">Reference proteome</keyword>